<accession>A0AAV9WNN9</accession>
<dbReference type="EMBL" id="JAVHJL010000001">
    <property type="protein sequence ID" value="KAK6511509.1"/>
    <property type="molecule type" value="Genomic_DNA"/>
</dbReference>
<evidence type="ECO:0000313" key="2">
    <source>
        <dbReference type="Proteomes" id="UP001370758"/>
    </source>
</evidence>
<proteinExistence type="predicted"/>
<organism evidence="1 2">
    <name type="scientific">Arthrobotrys musiformis</name>
    <dbReference type="NCBI Taxonomy" id="47236"/>
    <lineage>
        <taxon>Eukaryota</taxon>
        <taxon>Fungi</taxon>
        <taxon>Dikarya</taxon>
        <taxon>Ascomycota</taxon>
        <taxon>Pezizomycotina</taxon>
        <taxon>Orbiliomycetes</taxon>
        <taxon>Orbiliales</taxon>
        <taxon>Orbiliaceae</taxon>
        <taxon>Arthrobotrys</taxon>
    </lineage>
</organism>
<sequence>MGLNKVALRAAILWSRTQTCCTKTLAFYKGLYKKLKCPVLRRKIRLQERETRNVEVIPTEDGSALRPALAYETSSDTTGTDSSFILVQKYLVPCNARFIPLLKGVRFLEQLGYVQYLVIKGFIKEIGTEEGLEKWSMEENIDRFLEYALEMEVTSREEIRTEMGPLQLPSPILEFNVREDRQERLSAFRNLYGALIRSIEACPVHPKFSRDDERLKRERLEEMANLWAKEKLIYDCIPGMFD</sequence>
<gene>
    <name evidence="1" type="ORF">TWF481_000424</name>
</gene>
<dbReference type="Proteomes" id="UP001370758">
    <property type="component" value="Unassembled WGS sequence"/>
</dbReference>
<protein>
    <submittedName>
        <fullName evidence="1">Uncharacterized protein</fullName>
    </submittedName>
</protein>
<name>A0AAV9WNN9_9PEZI</name>
<evidence type="ECO:0000313" key="1">
    <source>
        <dbReference type="EMBL" id="KAK6511509.1"/>
    </source>
</evidence>
<comment type="caution">
    <text evidence="1">The sequence shown here is derived from an EMBL/GenBank/DDBJ whole genome shotgun (WGS) entry which is preliminary data.</text>
</comment>
<reference evidence="1 2" key="1">
    <citation type="submission" date="2023-08" db="EMBL/GenBank/DDBJ databases">
        <authorList>
            <person name="Palmer J.M."/>
        </authorList>
    </citation>
    <scope>NUCLEOTIDE SEQUENCE [LARGE SCALE GENOMIC DNA]</scope>
    <source>
        <strain evidence="1 2">TWF481</strain>
    </source>
</reference>
<keyword evidence="2" id="KW-1185">Reference proteome</keyword>
<dbReference type="AlphaFoldDB" id="A0AAV9WNN9"/>